<dbReference type="EMBL" id="ASPP01003812">
    <property type="protein sequence ID" value="ETO32941.1"/>
    <property type="molecule type" value="Genomic_DNA"/>
</dbReference>
<accession>X6P420</accession>
<dbReference type="InterPro" id="IPR010326">
    <property type="entry name" value="EXOC3/Sec6"/>
</dbReference>
<dbReference type="GO" id="GO:0000149">
    <property type="term" value="F:SNARE binding"/>
    <property type="evidence" value="ECO:0007669"/>
    <property type="project" value="TreeGrafter"/>
</dbReference>
<keyword evidence="1" id="KW-0812">Transmembrane</keyword>
<dbReference type="Gene3D" id="1.10.357.50">
    <property type="match status" value="1"/>
</dbReference>
<dbReference type="PANTHER" id="PTHR21292:SF1">
    <property type="entry name" value="EXOCYST COMPLEX COMPONENT 3"/>
    <property type="match status" value="1"/>
</dbReference>
<gene>
    <name evidence="2" type="ORF">RFI_04166</name>
</gene>
<evidence type="ECO:0000313" key="3">
    <source>
        <dbReference type="Proteomes" id="UP000023152"/>
    </source>
</evidence>
<evidence type="ECO:0000313" key="2">
    <source>
        <dbReference type="EMBL" id="ETO32941.1"/>
    </source>
</evidence>
<feature type="transmembrane region" description="Helical" evidence="1">
    <location>
        <begin position="456"/>
        <end position="475"/>
    </location>
</feature>
<proteinExistence type="predicted"/>
<dbReference type="PANTHER" id="PTHR21292">
    <property type="entry name" value="EXOCYST COMPLEX COMPONENT SEC6-RELATED"/>
    <property type="match status" value="1"/>
</dbReference>
<keyword evidence="3" id="KW-1185">Reference proteome</keyword>
<dbReference type="OrthoDB" id="190098at2759"/>
<dbReference type="GO" id="GO:0000145">
    <property type="term" value="C:exocyst"/>
    <property type="evidence" value="ECO:0007669"/>
    <property type="project" value="InterPro"/>
</dbReference>
<dbReference type="Pfam" id="PF06046">
    <property type="entry name" value="Sec6"/>
    <property type="match status" value="1"/>
</dbReference>
<organism evidence="2 3">
    <name type="scientific">Reticulomyxa filosa</name>
    <dbReference type="NCBI Taxonomy" id="46433"/>
    <lineage>
        <taxon>Eukaryota</taxon>
        <taxon>Sar</taxon>
        <taxon>Rhizaria</taxon>
        <taxon>Retaria</taxon>
        <taxon>Foraminifera</taxon>
        <taxon>Monothalamids</taxon>
        <taxon>Reticulomyxidae</taxon>
        <taxon>Reticulomyxa</taxon>
    </lineage>
</organism>
<comment type="caution">
    <text evidence="2">The sequence shown here is derived from an EMBL/GenBank/DDBJ whole genome shotgun (WGS) entry which is preliminary data.</text>
</comment>
<dbReference type="Proteomes" id="UP000023152">
    <property type="component" value="Unassembled WGS sequence"/>
</dbReference>
<dbReference type="AlphaFoldDB" id="X6P420"/>
<dbReference type="GO" id="GO:0051601">
    <property type="term" value="P:exocyst localization"/>
    <property type="evidence" value="ECO:0007669"/>
    <property type="project" value="TreeGrafter"/>
</dbReference>
<dbReference type="GO" id="GO:0006887">
    <property type="term" value="P:exocytosis"/>
    <property type="evidence" value="ECO:0007669"/>
    <property type="project" value="InterPro"/>
</dbReference>
<name>X6P420_RETFI</name>
<evidence type="ECO:0008006" key="4">
    <source>
        <dbReference type="Google" id="ProtNLM"/>
    </source>
</evidence>
<sequence>MVTDDNKDEPVQQFLSKMDNFMEDLQLVTIHIHPCFPPKYKILPFYIDNYLKILMAPLMNRLDANMVKTQERLAIVTWVDRFKRKIEDLRNKRSQIAADEEDIRGQEILGHLSDQKEALLRSYIDTCAEKIQTWVDNILEEEMKTCKEVMVNDVPHTHMPQDLFTTLNHQFDIAQEKLKGHALVQVLQMILKCMDGFRQKLQQHVDEKWKGWSDLYLCALINSCHDISEKLKERMEVFLLDDNAELYSLEHSDKEKLYDDYDNKLCAFTNLATLCVRYVVQLMMDQTIKPKLFDTYFTKEWFESPELIQSWEKTLDEFFQDYEKWMCERYFFQNIFIKVSCVEMVEEYLVTMARKKPKCSAQELTERILLDSQVMDAFYKKWDMDLKESLMKIQHVTVLLQADSGFRAVFEQNIRDMRNGKEIMEFIDTFRPSESALGGLEQKKQLYFSNHSKSKVMLLFTFFHFCDFAFFFFLFDVQQQYLLNNSLKYDILLTLPPINNLDTK</sequence>
<keyword evidence="1" id="KW-1133">Transmembrane helix</keyword>
<keyword evidence="1" id="KW-0472">Membrane</keyword>
<protein>
    <recommendedName>
        <fullName evidence="4">Exocyst complex component Sec6</fullName>
    </recommendedName>
</protein>
<evidence type="ECO:0000256" key="1">
    <source>
        <dbReference type="SAM" id="Phobius"/>
    </source>
</evidence>
<reference evidence="2 3" key="1">
    <citation type="journal article" date="2013" name="Curr. Biol.">
        <title>The Genome of the Foraminiferan Reticulomyxa filosa.</title>
        <authorList>
            <person name="Glockner G."/>
            <person name="Hulsmann N."/>
            <person name="Schleicher M."/>
            <person name="Noegel A.A."/>
            <person name="Eichinger L."/>
            <person name="Gallinger C."/>
            <person name="Pawlowski J."/>
            <person name="Sierra R."/>
            <person name="Euteneuer U."/>
            <person name="Pillet L."/>
            <person name="Moustafa A."/>
            <person name="Platzer M."/>
            <person name="Groth M."/>
            <person name="Szafranski K."/>
            <person name="Schliwa M."/>
        </authorList>
    </citation>
    <scope>NUCLEOTIDE SEQUENCE [LARGE SCALE GENOMIC DNA]</scope>
</reference>